<dbReference type="EMBL" id="KV426266">
    <property type="protein sequence ID" value="KZV83540.1"/>
    <property type="molecule type" value="Genomic_DNA"/>
</dbReference>
<dbReference type="InParanoid" id="A0A165D008"/>
<keyword evidence="1" id="KW-0472">Membrane</keyword>
<keyword evidence="1" id="KW-0812">Transmembrane</keyword>
<gene>
    <name evidence="2" type="ORF">EXIGLDRAFT_701301</name>
</gene>
<evidence type="ECO:0000313" key="2">
    <source>
        <dbReference type="EMBL" id="KZV83540.1"/>
    </source>
</evidence>
<dbReference type="AlphaFoldDB" id="A0A165D008"/>
<protein>
    <submittedName>
        <fullName evidence="2">Uncharacterized protein</fullName>
    </submittedName>
</protein>
<keyword evidence="1" id="KW-1133">Transmembrane helix</keyword>
<keyword evidence="3" id="KW-1185">Reference proteome</keyword>
<dbReference type="Proteomes" id="UP000077266">
    <property type="component" value="Unassembled WGS sequence"/>
</dbReference>
<organism evidence="2 3">
    <name type="scientific">Exidia glandulosa HHB12029</name>
    <dbReference type="NCBI Taxonomy" id="1314781"/>
    <lineage>
        <taxon>Eukaryota</taxon>
        <taxon>Fungi</taxon>
        <taxon>Dikarya</taxon>
        <taxon>Basidiomycota</taxon>
        <taxon>Agaricomycotina</taxon>
        <taxon>Agaricomycetes</taxon>
        <taxon>Auriculariales</taxon>
        <taxon>Exidiaceae</taxon>
        <taxon>Exidia</taxon>
    </lineage>
</organism>
<proteinExistence type="predicted"/>
<evidence type="ECO:0000256" key="1">
    <source>
        <dbReference type="SAM" id="Phobius"/>
    </source>
</evidence>
<name>A0A165D008_EXIGL</name>
<sequence>MNKGQNPGPRTFGDTSEVSMSWIELARTSFTPGPSPVPDFFCSPWTNFGPPDKPQYYVASGQPYTFDVPAGKQATHLQVWAISYRHKNWITDIAWAEFDGQPHNMTDWVTSDSGTCANLHFEQKLDGSAKHSIKLLDAAGDAQFLISHARIQHFDVHLYLLVNFCVVIFVVYGVVLFIGIDFIANVFVIQRIDIFKHTFEQQLRCPDAYRQWRNDVGYLDH</sequence>
<evidence type="ECO:0000313" key="3">
    <source>
        <dbReference type="Proteomes" id="UP000077266"/>
    </source>
</evidence>
<reference evidence="2 3" key="1">
    <citation type="journal article" date="2016" name="Mol. Biol. Evol.">
        <title>Comparative Genomics of Early-Diverging Mushroom-Forming Fungi Provides Insights into the Origins of Lignocellulose Decay Capabilities.</title>
        <authorList>
            <person name="Nagy L.G."/>
            <person name="Riley R."/>
            <person name="Tritt A."/>
            <person name="Adam C."/>
            <person name="Daum C."/>
            <person name="Floudas D."/>
            <person name="Sun H."/>
            <person name="Yadav J.S."/>
            <person name="Pangilinan J."/>
            <person name="Larsson K.H."/>
            <person name="Matsuura K."/>
            <person name="Barry K."/>
            <person name="Labutti K."/>
            <person name="Kuo R."/>
            <person name="Ohm R.A."/>
            <person name="Bhattacharya S.S."/>
            <person name="Shirouzu T."/>
            <person name="Yoshinaga Y."/>
            <person name="Martin F.M."/>
            <person name="Grigoriev I.V."/>
            <person name="Hibbett D.S."/>
        </authorList>
    </citation>
    <scope>NUCLEOTIDE SEQUENCE [LARGE SCALE GENOMIC DNA]</scope>
    <source>
        <strain evidence="2 3">HHB12029</strain>
    </source>
</reference>
<feature type="transmembrane region" description="Helical" evidence="1">
    <location>
        <begin position="158"/>
        <end position="188"/>
    </location>
</feature>
<accession>A0A165D008</accession>